<keyword evidence="1" id="KW-0472">Membrane</keyword>
<feature type="transmembrane region" description="Helical" evidence="1">
    <location>
        <begin position="57"/>
        <end position="81"/>
    </location>
</feature>
<keyword evidence="3" id="KW-1185">Reference proteome</keyword>
<name>A0AAD9VED5_ACRCE</name>
<dbReference type="AlphaFoldDB" id="A0AAD9VED5"/>
<protein>
    <submittedName>
        <fullName evidence="2">Uncharacterized protein</fullName>
    </submittedName>
</protein>
<keyword evidence="1" id="KW-0812">Transmembrane</keyword>
<evidence type="ECO:0000256" key="1">
    <source>
        <dbReference type="SAM" id="Phobius"/>
    </source>
</evidence>
<evidence type="ECO:0000313" key="2">
    <source>
        <dbReference type="EMBL" id="KAK2571411.1"/>
    </source>
</evidence>
<comment type="caution">
    <text evidence="2">The sequence shown here is derived from an EMBL/GenBank/DDBJ whole genome shotgun (WGS) entry which is preliminary data.</text>
</comment>
<proteinExistence type="predicted"/>
<reference evidence="2" key="2">
    <citation type="journal article" date="2023" name="Science">
        <title>Genomic signatures of disease resistance in endangered staghorn corals.</title>
        <authorList>
            <person name="Vollmer S.V."/>
            <person name="Selwyn J.D."/>
            <person name="Despard B.A."/>
            <person name="Roesel C.L."/>
        </authorList>
    </citation>
    <scope>NUCLEOTIDE SEQUENCE</scope>
    <source>
        <strain evidence="2">K2</strain>
    </source>
</reference>
<reference evidence="2" key="1">
    <citation type="journal article" date="2023" name="G3 (Bethesda)">
        <title>Whole genome assembly and annotation of the endangered Caribbean coral Acropora cervicornis.</title>
        <authorList>
            <person name="Selwyn J.D."/>
            <person name="Vollmer S.V."/>
        </authorList>
    </citation>
    <scope>NUCLEOTIDE SEQUENCE</scope>
    <source>
        <strain evidence="2">K2</strain>
    </source>
</reference>
<sequence length="274" mass="31404">MLLSGCGQLTGPKQVFKMADYVVEDMVSTRCSSVQVDNALKWDHDVLELTKQARTDFYFGVICCVTFGMLVWGSCGQGIFLELESIHVRAAKTIFYLDWCMPSSSVLVTAKGNTLETMYEKRLLILVHEANYQLLSCPMSCLFVQYESRYDFRRKMTFRLPRPRTDILKKQCSYKSIIRWNALENQKRSICDIDPFKSLRTLRLPSAEVLRYTRDILAVNTAGTELLPELPDVAIQDYTIPANLEPQPSQNFTLQQLIDDHSKPVPLETPYMCS</sequence>
<organism evidence="2 3">
    <name type="scientific">Acropora cervicornis</name>
    <name type="common">Staghorn coral</name>
    <dbReference type="NCBI Taxonomy" id="6130"/>
    <lineage>
        <taxon>Eukaryota</taxon>
        <taxon>Metazoa</taxon>
        <taxon>Cnidaria</taxon>
        <taxon>Anthozoa</taxon>
        <taxon>Hexacorallia</taxon>
        <taxon>Scleractinia</taxon>
        <taxon>Astrocoeniina</taxon>
        <taxon>Acroporidae</taxon>
        <taxon>Acropora</taxon>
    </lineage>
</organism>
<evidence type="ECO:0000313" key="3">
    <source>
        <dbReference type="Proteomes" id="UP001249851"/>
    </source>
</evidence>
<accession>A0AAD9VED5</accession>
<keyword evidence="1" id="KW-1133">Transmembrane helix</keyword>
<gene>
    <name evidence="2" type="ORF">P5673_004002</name>
</gene>
<feature type="non-terminal residue" evidence="2">
    <location>
        <position position="274"/>
    </location>
</feature>
<dbReference type="EMBL" id="JARQWQ010000006">
    <property type="protein sequence ID" value="KAK2571411.1"/>
    <property type="molecule type" value="Genomic_DNA"/>
</dbReference>
<dbReference type="Proteomes" id="UP001249851">
    <property type="component" value="Unassembled WGS sequence"/>
</dbReference>